<reference evidence="2 3" key="2">
    <citation type="submission" date="2018-11" db="EMBL/GenBank/DDBJ databases">
        <authorList>
            <consortium name="Pathogen Informatics"/>
        </authorList>
    </citation>
    <scope>NUCLEOTIDE SEQUENCE [LARGE SCALE GENOMIC DNA]</scope>
</reference>
<feature type="compositionally biased region" description="Low complexity" evidence="1">
    <location>
        <begin position="53"/>
        <end position="68"/>
    </location>
</feature>
<name>A0A183I6V2_9BILA</name>
<feature type="region of interest" description="Disordered" evidence="1">
    <location>
        <begin position="1"/>
        <end position="85"/>
    </location>
</feature>
<accession>A0A183I6V2</accession>
<gene>
    <name evidence="2" type="ORF">OFLC_LOCUS15463</name>
</gene>
<evidence type="ECO:0000313" key="3">
    <source>
        <dbReference type="Proteomes" id="UP000267606"/>
    </source>
</evidence>
<feature type="compositionally biased region" description="Polar residues" evidence="1">
    <location>
        <begin position="34"/>
        <end position="45"/>
    </location>
</feature>
<feature type="compositionally biased region" description="Polar residues" evidence="1">
    <location>
        <begin position="1"/>
        <end position="23"/>
    </location>
</feature>
<organism evidence="4">
    <name type="scientific">Onchocerca flexuosa</name>
    <dbReference type="NCBI Taxonomy" id="387005"/>
    <lineage>
        <taxon>Eukaryota</taxon>
        <taxon>Metazoa</taxon>
        <taxon>Ecdysozoa</taxon>
        <taxon>Nematoda</taxon>
        <taxon>Chromadorea</taxon>
        <taxon>Rhabditida</taxon>
        <taxon>Spirurina</taxon>
        <taxon>Spiruromorpha</taxon>
        <taxon>Filarioidea</taxon>
        <taxon>Onchocercidae</taxon>
        <taxon>Onchocerca</taxon>
    </lineage>
</organism>
<keyword evidence="3" id="KW-1185">Reference proteome</keyword>
<dbReference type="Proteomes" id="UP000267606">
    <property type="component" value="Unassembled WGS sequence"/>
</dbReference>
<dbReference type="AlphaFoldDB" id="A0A183I6V2"/>
<proteinExistence type="predicted"/>
<evidence type="ECO:0000313" key="4">
    <source>
        <dbReference type="WBParaSite" id="OFLC_0001547501-mRNA-1"/>
    </source>
</evidence>
<dbReference type="EMBL" id="UZAJ01042185">
    <property type="protein sequence ID" value="VDP21998.1"/>
    <property type="molecule type" value="Genomic_DNA"/>
</dbReference>
<evidence type="ECO:0000313" key="2">
    <source>
        <dbReference type="EMBL" id="VDP21998.1"/>
    </source>
</evidence>
<dbReference type="WBParaSite" id="OFLC_0001547501-mRNA-1">
    <property type="protein sequence ID" value="OFLC_0001547501-mRNA-1"/>
    <property type="gene ID" value="OFLC_0001547501"/>
</dbReference>
<sequence>MSKNEVSSPSAWYQSDPPNSTSSRIDRTWAITRKQPSQCEFTQSKLLERDENSVAQSFSNSSNRSLMSQEQNSRDPSSSAMPSYFDDHRHNRFLRTFTPAPYRSPLHTSTISLPDIKEVTIEENNSSCSSNNSVEYDKKAVNFYDRNIRSSSEQVFKSHIQKYLFDSYQILSDYSNFHINIFMLILK</sequence>
<evidence type="ECO:0000256" key="1">
    <source>
        <dbReference type="SAM" id="MobiDB-lite"/>
    </source>
</evidence>
<protein>
    <submittedName>
        <fullName evidence="2 4">Uncharacterized protein</fullName>
    </submittedName>
</protein>
<feature type="compositionally biased region" description="Polar residues" evidence="1">
    <location>
        <begin position="69"/>
        <end position="81"/>
    </location>
</feature>
<reference evidence="4" key="1">
    <citation type="submission" date="2016-06" db="UniProtKB">
        <authorList>
            <consortium name="WormBaseParasite"/>
        </authorList>
    </citation>
    <scope>IDENTIFICATION</scope>
</reference>